<feature type="region of interest" description="Disordered" evidence="1">
    <location>
        <begin position="101"/>
        <end position="166"/>
    </location>
</feature>
<comment type="caution">
    <text evidence="2">The sequence shown here is derived from an EMBL/GenBank/DDBJ whole genome shotgun (WGS) entry which is preliminary data.</text>
</comment>
<reference evidence="3" key="1">
    <citation type="submission" date="2017-01" db="EMBL/GenBank/DDBJ databases">
        <authorList>
            <person name="Wang Y."/>
            <person name="White M."/>
            <person name="Kvist S."/>
            <person name="Moncalvo J.-M."/>
        </authorList>
    </citation>
    <scope>NUCLEOTIDE SEQUENCE [LARGE SCALE GENOMIC DNA]</scope>
    <source>
        <strain evidence="3">COL-18-3</strain>
    </source>
</reference>
<evidence type="ECO:0000256" key="1">
    <source>
        <dbReference type="SAM" id="MobiDB-lite"/>
    </source>
</evidence>
<feature type="compositionally biased region" description="Low complexity" evidence="1">
    <location>
        <begin position="125"/>
        <end position="140"/>
    </location>
</feature>
<gene>
    <name evidence="2" type="ORF">AX774_g5208</name>
</gene>
<keyword evidence="3" id="KW-1185">Reference proteome</keyword>
<sequence length="365" mass="41636">MMSGKNKEKLLKYADGGGKKVEARQESRFQDDIKDIVKETYSGVDRSTDVVHKRPKKMMSTFMIRQRLCKEEVLKKVQSDGAIKNKACNIGNGFDQKELNNKTRVREDEAEKDINRVTDKDKSINGNRNGNVNENECQNVGKDEFQSKDDDEGTGEGRGEDKDEDKLEFWLQVPKNDPFESENYFKTQTKVFSKPTKKSILSMKEILRKTKSTIFSIDHDENKPKKPKAKIIDGKKYYANLDKRLISKPVTASTKNGELQEKIDMYELVGQGDGGFRSIPSVDAESITKKEYVDSVKGTGINDSLKKMFDKSKVAGAFNNYDSTFGTKLEEYRKTKKSFYALPKFKLTKSRSVIFSNHLKRLFAG</sequence>
<accession>A0A1R1PK79</accession>
<evidence type="ECO:0000313" key="3">
    <source>
        <dbReference type="Proteomes" id="UP000188320"/>
    </source>
</evidence>
<dbReference type="EMBL" id="LSSK01000922">
    <property type="protein sequence ID" value="OMH81347.1"/>
    <property type="molecule type" value="Genomic_DNA"/>
</dbReference>
<name>A0A1R1PK79_ZANCU</name>
<proteinExistence type="predicted"/>
<organism evidence="2 3">
    <name type="scientific">Zancudomyces culisetae</name>
    <name type="common">Gut fungus</name>
    <name type="synonym">Smittium culisetae</name>
    <dbReference type="NCBI Taxonomy" id="1213189"/>
    <lineage>
        <taxon>Eukaryota</taxon>
        <taxon>Fungi</taxon>
        <taxon>Fungi incertae sedis</taxon>
        <taxon>Zoopagomycota</taxon>
        <taxon>Kickxellomycotina</taxon>
        <taxon>Harpellomycetes</taxon>
        <taxon>Harpellales</taxon>
        <taxon>Legeriomycetaceae</taxon>
        <taxon>Zancudomyces</taxon>
    </lineage>
</organism>
<feature type="compositionally biased region" description="Basic and acidic residues" evidence="1">
    <location>
        <begin position="155"/>
        <end position="166"/>
    </location>
</feature>
<dbReference type="Proteomes" id="UP000188320">
    <property type="component" value="Unassembled WGS sequence"/>
</dbReference>
<evidence type="ECO:0000313" key="2">
    <source>
        <dbReference type="EMBL" id="OMH81347.1"/>
    </source>
</evidence>
<feature type="compositionally biased region" description="Basic and acidic residues" evidence="1">
    <location>
        <begin position="101"/>
        <end position="123"/>
    </location>
</feature>
<protein>
    <submittedName>
        <fullName evidence="2">Uncharacterized protein</fullName>
    </submittedName>
</protein>
<dbReference type="AlphaFoldDB" id="A0A1R1PK79"/>